<feature type="binding site" description="axial binding residue" evidence="10">
    <location>
        <position position="459"/>
    </location>
    <ligand>
        <name>heme</name>
        <dbReference type="ChEBI" id="CHEBI:30413"/>
    </ligand>
    <ligandPart>
        <name>Fe</name>
        <dbReference type="ChEBI" id="CHEBI:18248"/>
    </ligandPart>
</feature>
<dbReference type="PRINTS" id="PR00385">
    <property type="entry name" value="P450"/>
</dbReference>
<keyword evidence="6" id="KW-0492">Microsome</keyword>
<dbReference type="GO" id="GO:0016705">
    <property type="term" value="F:oxidoreductase activity, acting on paired donors, with incorporation or reduction of molecular oxygen"/>
    <property type="evidence" value="ECO:0007669"/>
    <property type="project" value="InterPro"/>
</dbReference>
<evidence type="ECO:0000256" key="1">
    <source>
        <dbReference type="ARBA" id="ARBA00004174"/>
    </source>
</evidence>
<comment type="caution">
    <text evidence="13">The sequence shown here is derived from an EMBL/GenBank/DDBJ whole genome shotgun (WGS) entry which is preliminary data.</text>
</comment>
<gene>
    <name evidence="13" type="ORF">RRG08_007622</name>
</gene>
<proteinExistence type="inferred from homology"/>
<comment type="subcellular location">
    <subcellularLocation>
        <location evidence="2">Endoplasmic reticulum membrane</location>
        <topology evidence="2">Peripheral membrane protein</topology>
    </subcellularLocation>
    <subcellularLocation>
        <location evidence="1">Microsome membrane</location>
        <topology evidence="1">Peripheral membrane protein</topology>
    </subcellularLocation>
</comment>
<evidence type="ECO:0000256" key="6">
    <source>
        <dbReference type="ARBA" id="ARBA00022848"/>
    </source>
</evidence>
<accession>A0AAE1BCL1</accession>
<sequence>MDLSWIITALLLLLVGLLIIYVIYMSAEHGIFKKLKIPSLTPVPVFGNFLKELKLGPFMFQEELYRTYRTEKVYGYFSCKTPILFIRDLDMIRDIAVKHFSNFVNRRDFRVDEPLDHMLSMLKDDHWKNVRNTVSPTFSTGKLRRMFHHISDSTRTLVEHLREQKISGKAVELKHLVSCYTMDVIASTGFSVQINSLKEEKSDFVLKAKQIWDAAARVVFVNFFLPFMNKVWSKIGINIYPNGTLDFFKSFVDDALKNRKEATNKGQSKRNDFLQLLLESEREDITDNDNMSIDEAQELEISTGRKPLSHTDIQGQAIIFLLAGYDTVSTVLSFTLFLLAQNQDCCARLQEEIDDKLGKRIPSYDNMQGLAYMDMCLNEAMRLYPPGFQLDRVCNEDIVINGVLIPKGMTVSFPVFAIHRDPEIWPDPMRFDPERFSQENRLERHPYAHLPFGQGPRNCIGMRLALLEIKVALSAILQEMTPITCSETVLPVRLKFFQMNAEDGLWIKMTDRVNH</sequence>
<keyword evidence="12" id="KW-1133">Transmembrane helix</keyword>
<keyword evidence="12" id="KW-0812">Transmembrane</keyword>
<reference evidence="13" key="1">
    <citation type="journal article" date="2023" name="G3 (Bethesda)">
        <title>A reference genome for the long-term kleptoplast-retaining sea slug Elysia crispata morphotype clarki.</title>
        <authorList>
            <person name="Eastman K.E."/>
            <person name="Pendleton A.L."/>
            <person name="Shaikh M.A."/>
            <person name="Suttiyut T."/>
            <person name="Ogas R."/>
            <person name="Tomko P."/>
            <person name="Gavelis G."/>
            <person name="Widhalm J.R."/>
            <person name="Wisecaver J.H."/>
        </authorList>
    </citation>
    <scope>NUCLEOTIDE SEQUENCE</scope>
    <source>
        <strain evidence="13">ECLA1</strain>
    </source>
</reference>
<dbReference type="Pfam" id="PF00067">
    <property type="entry name" value="p450"/>
    <property type="match status" value="1"/>
</dbReference>
<comment type="function">
    <text evidence="9">Cytochromes P450 are a group of heme-thiolate monooxygenases. They oxidize a variety of structurally unrelated compounds, including steroids, fatty acids, and xenobiotics.</text>
</comment>
<dbReference type="InterPro" id="IPR001128">
    <property type="entry name" value="Cyt_P450"/>
</dbReference>
<evidence type="ECO:0000256" key="4">
    <source>
        <dbReference type="ARBA" id="ARBA00022617"/>
    </source>
</evidence>
<keyword evidence="14" id="KW-1185">Reference proteome</keyword>
<dbReference type="InterPro" id="IPR036396">
    <property type="entry name" value="Cyt_P450_sf"/>
</dbReference>
<name>A0AAE1BCL1_9GAST</name>
<dbReference type="AlphaFoldDB" id="A0AAE1BCL1"/>
<dbReference type="PRINTS" id="PR00463">
    <property type="entry name" value="EP450I"/>
</dbReference>
<dbReference type="CDD" id="cd11055">
    <property type="entry name" value="CYP3A-like"/>
    <property type="match status" value="1"/>
</dbReference>
<evidence type="ECO:0000256" key="2">
    <source>
        <dbReference type="ARBA" id="ARBA00004406"/>
    </source>
</evidence>
<dbReference type="Gene3D" id="1.10.630.10">
    <property type="entry name" value="Cytochrome P450"/>
    <property type="match status" value="1"/>
</dbReference>
<dbReference type="InterPro" id="IPR050705">
    <property type="entry name" value="Cytochrome_P450_3A"/>
</dbReference>
<dbReference type="GO" id="GO:0005506">
    <property type="term" value="F:iron ion binding"/>
    <property type="evidence" value="ECO:0007669"/>
    <property type="project" value="InterPro"/>
</dbReference>
<keyword evidence="12" id="KW-0472">Membrane</keyword>
<dbReference type="EMBL" id="JAWDGP010000116">
    <property type="protein sequence ID" value="KAK3803524.1"/>
    <property type="molecule type" value="Genomic_DNA"/>
</dbReference>
<evidence type="ECO:0000256" key="7">
    <source>
        <dbReference type="ARBA" id="ARBA00023002"/>
    </source>
</evidence>
<evidence type="ECO:0000256" key="3">
    <source>
        <dbReference type="ARBA" id="ARBA00010617"/>
    </source>
</evidence>
<evidence type="ECO:0000256" key="12">
    <source>
        <dbReference type="SAM" id="Phobius"/>
    </source>
</evidence>
<keyword evidence="7 11" id="KW-0560">Oxidoreductase</keyword>
<organism evidence="13 14">
    <name type="scientific">Elysia crispata</name>
    <name type="common">lettuce slug</name>
    <dbReference type="NCBI Taxonomy" id="231223"/>
    <lineage>
        <taxon>Eukaryota</taxon>
        <taxon>Metazoa</taxon>
        <taxon>Spiralia</taxon>
        <taxon>Lophotrochozoa</taxon>
        <taxon>Mollusca</taxon>
        <taxon>Gastropoda</taxon>
        <taxon>Heterobranchia</taxon>
        <taxon>Euthyneura</taxon>
        <taxon>Panpulmonata</taxon>
        <taxon>Sacoglossa</taxon>
        <taxon>Placobranchoidea</taxon>
        <taxon>Plakobranchidae</taxon>
        <taxon>Elysia</taxon>
    </lineage>
</organism>
<evidence type="ECO:0008006" key="15">
    <source>
        <dbReference type="Google" id="ProtNLM"/>
    </source>
</evidence>
<dbReference type="PANTHER" id="PTHR24302">
    <property type="entry name" value="CYTOCHROME P450 FAMILY 3"/>
    <property type="match status" value="1"/>
</dbReference>
<dbReference type="InterPro" id="IPR017972">
    <property type="entry name" value="Cyt_P450_CS"/>
</dbReference>
<dbReference type="GO" id="GO:0008395">
    <property type="term" value="F:steroid hydroxylase activity"/>
    <property type="evidence" value="ECO:0007669"/>
    <property type="project" value="TreeGrafter"/>
</dbReference>
<protein>
    <recommendedName>
        <fullName evidence="15">Cytochrome P450</fullName>
    </recommendedName>
</protein>
<evidence type="ECO:0000256" key="10">
    <source>
        <dbReference type="PIRSR" id="PIRSR602401-1"/>
    </source>
</evidence>
<dbReference type="GO" id="GO:0020037">
    <property type="term" value="F:heme binding"/>
    <property type="evidence" value="ECO:0007669"/>
    <property type="project" value="InterPro"/>
</dbReference>
<dbReference type="PROSITE" id="PS00086">
    <property type="entry name" value="CYTOCHROME_P450"/>
    <property type="match status" value="1"/>
</dbReference>
<dbReference type="InterPro" id="IPR002401">
    <property type="entry name" value="Cyt_P450_E_grp-I"/>
</dbReference>
<evidence type="ECO:0000256" key="9">
    <source>
        <dbReference type="ARBA" id="ARBA00043906"/>
    </source>
</evidence>
<dbReference type="PANTHER" id="PTHR24302:SF15">
    <property type="entry name" value="FATTY-ACID PEROXYGENASE"/>
    <property type="match status" value="1"/>
</dbReference>
<comment type="similarity">
    <text evidence="3 11">Belongs to the cytochrome P450 family.</text>
</comment>
<keyword evidence="8 10" id="KW-0408">Iron</keyword>
<keyword evidence="6" id="KW-0256">Endoplasmic reticulum</keyword>
<evidence type="ECO:0000313" key="13">
    <source>
        <dbReference type="EMBL" id="KAK3803524.1"/>
    </source>
</evidence>
<dbReference type="SUPFAM" id="SSF48264">
    <property type="entry name" value="Cytochrome P450"/>
    <property type="match status" value="1"/>
</dbReference>
<evidence type="ECO:0000256" key="8">
    <source>
        <dbReference type="ARBA" id="ARBA00023004"/>
    </source>
</evidence>
<dbReference type="GO" id="GO:0005789">
    <property type="term" value="C:endoplasmic reticulum membrane"/>
    <property type="evidence" value="ECO:0007669"/>
    <property type="project" value="UniProtKB-SubCell"/>
</dbReference>
<keyword evidence="4 10" id="KW-0349">Heme</keyword>
<evidence type="ECO:0000256" key="11">
    <source>
        <dbReference type="RuleBase" id="RU000461"/>
    </source>
</evidence>
<keyword evidence="5 10" id="KW-0479">Metal-binding</keyword>
<comment type="cofactor">
    <cofactor evidence="10">
        <name>heme</name>
        <dbReference type="ChEBI" id="CHEBI:30413"/>
    </cofactor>
</comment>
<evidence type="ECO:0000313" key="14">
    <source>
        <dbReference type="Proteomes" id="UP001283361"/>
    </source>
</evidence>
<feature type="transmembrane region" description="Helical" evidence="12">
    <location>
        <begin position="6"/>
        <end position="27"/>
    </location>
</feature>
<dbReference type="Proteomes" id="UP001283361">
    <property type="component" value="Unassembled WGS sequence"/>
</dbReference>
<evidence type="ECO:0000256" key="5">
    <source>
        <dbReference type="ARBA" id="ARBA00022723"/>
    </source>
</evidence>
<dbReference type="FunFam" id="1.10.630.10:FF:000042">
    <property type="entry name" value="Cytochrome P450"/>
    <property type="match status" value="1"/>
</dbReference>
<keyword evidence="11" id="KW-0503">Monooxygenase</keyword>